<feature type="region of interest" description="Disordered" evidence="1">
    <location>
        <begin position="78"/>
        <end position="112"/>
    </location>
</feature>
<sequence length="112" mass="11754">MVAATPGFPLRTRLTVASLTPAWAAMSASRVVTALDCTGRDPPCPPIGRRVRAVVRPAVGCCVIAFPRVVVGVRSRRPVRNGMIPPSPPYGKSLQSLAQASDVPPIRVNSGV</sequence>
<evidence type="ECO:0000313" key="3">
    <source>
        <dbReference type="Proteomes" id="UP000641386"/>
    </source>
</evidence>
<accession>A0A919A6D2</accession>
<gene>
    <name evidence="2" type="ORF">GCM10014715_51210</name>
</gene>
<proteinExistence type="predicted"/>
<evidence type="ECO:0000256" key="1">
    <source>
        <dbReference type="SAM" id="MobiDB-lite"/>
    </source>
</evidence>
<dbReference type="Proteomes" id="UP000641386">
    <property type="component" value="Unassembled WGS sequence"/>
</dbReference>
<organism evidence="2 3">
    <name type="scientific">Streptomyces spiralis</name>
    <dbReference type="NCBI Taxonomy" id="66376"/>
    <lineage>
        <taxon>Bacteria</taxon>
        <taxon>Bacillati</taxon>
        <taxon>Actinomycetota</taxon>
        <taxon>Actinomycetes</taxon>
        <taxon>Kitasatosporales</taxon>
        <taxon>Streptomycetaceae</taxon>
        <taxon>Streptomyces</taxon>
    </lineage>
</organism>
<name>A0A919A6D2_9ACTN</name>
<dbReference type="AlphaFoldDB" id="A0A919A6D2"/>
<keyword evidence="3" id="KW-1185">Reference proteome</keyword>
<dbReference type="EMBL" id="BNBC01000026">
    <property type="protein sequence ID" value="GHE88414.1"/>
    <property type="molecule type" value="Genomic_DNA"/>
</dbReference>
<evidence type="ECO:0000313" key="2">
    <source>
        <dbReference type="EMBL" id="GHE88414.1"/>
    </source>
</evidence>
<protein>
    <submittedName>
        <fullName evidence="2">Uncharacterized protein</fullName>
    </submittedName>
</protein>
<reference evidence="2" key="2">
    <citation type="submission" date="2020-09" db="EMBL/GenBank/DDBJ databases">
        <authorList>
            <person name="Sun Q."/>
            <person name="Ohkuma M."/>
        </authorList>
    </citation>
    <scope>NUCLEOTIDE SEQUENCE</scope>
    <source>
        <strain evidence="2">JCM 3302</strain>
    </source>
</reference>
<reference evidence="2" key="1">
    <citation type="journal article" date="2014" name="Int. J. Syst. Evol. Microbiol.">
        <title>Complete genome sequence of Corynebacterium casei LMG S-19264T (=DSM 44701T), isolated from a smear-ripened cheese.</title>
        <authorList>
            <consortium name="US DOE Joint Genome Institute (JGI-PGF)"/>
            <person name="Walter F."/>
            <person name="Albersmeier A."/>
            <person name="Kalinowski J."/>
            <person name="Ruckert C."/>
        </authorList>
    </citation>
    <scope>NUCLEOTIDE SEQUENCE</scope>
    <source>
        <strain evidence="2">JCM 3302</strain>
    </source>
</reference>
<comment type="caution">
    <text evidence="2">The sequence shown here is derived from an EMBL/GenBank/DDBJ whole genome shotgun (WGS) entry which is preliminary data.</text>
</comment>